<reference evidence="2" key="1">
    <citation type="journal article" date="2022" name="Mol. Ecol. Resour.">
        <title>The genomes of chicory, endive, great burdock and yacon provide insights into Asteraceae palaeo-polyploidization history and plant inulin production.</title>
        <authorList>
            <person name="Fan W."/>
            <person name="Wang S."/>
            <person name="Wang H."/>
            <person name="Wang A."/>
            <person name="Jiang F."/>
            <person name="Liu H."/>
            <person name="Zhao H."/>
            <person name="Xu D."/>
            <person name="Zhang Y."/>
        </authorList>
    </citation>
    <scope>NUCLEOTIDE SEQUENCE [LARGE SCALE GENOMIC DNA]</scope>
    <source>
        <strain evidence="2">cv. Niubang</strain>
    </source>
</reference>
<proteinExistence type="predicted"/>
<dbReference type="Proteomes" id="UP001055879">
    <property type="component" value="Linkage Group LG01"/>
</dbReference>
<accession>A0ACB9FNU1</accession>
<keyword evidence="2" id="KW-1185">Reference proteome</keyword>
<protein>
    <submittedName>
        <fullName evidence="1">Uncharacterized protein</fullName>
    </submittedName>
</protein>
<name>A0ACB9FNU1_ARCLA</name>
<comment type="caution">
    <text evidence="1">The sequence shown here is derived from an EMBL/GenBank/DDBJ whole genome shotgun (WGS) entry which is preliminary data.</text>
</comment>
<gene>
    <name evidence="1" type="ORF">L6452_03576</name>
</gene>
<organism evidence="1 2">
    <name type="scientific">Arctium lappa</name>
    <name type="common">Greater burdock</name>
    <name type="synonym">Lappa major</name>
    <dbReference type="NCBI Taxonomy" id="4217"/>
    <lineage>
        <taxon>Eukaryota</taxon>
        <taxon>Viridiplantae</taxon>
        <taxon>Streptophyta</taxon>
        <taxon>Embryophyta</taxon>
        <taxon>Tracheophyta</taxon>
        <taxon>Spermatophyta</taxon>
        <taxon>Magnoliopsida</taxon>
        <taxon>eudicotyledons</taxon>
        <taxon>Gunneridae</taxon>
        <taxon>Pentapetalae</taxon>
        <taxon>asterids</taxon>
        <taxon>campanulids</taxon>
        <taxon>Asterales</taxon>
        <taxon>Asteraceae</taxon>
        <taxon>Carduoideae</taxon>
        <taxon>Cardueae</taxon>
        <taxon>Arctiinae</taxon>
        <taxon>Arctium</taxon>
    </lineage>
</organism>
<evidence type="ECO:0000313" key="1">
    <source>
        <dbReference type="EMBL" id="KAI3772391.1"/>
    </source>
</evidence>
<dbReference type="EMBL" id="CM042047">
    <property type="protein sequence ID" value="KAI3772391.1"/>
    <property type="molecule type" value="Genomic_DNA"/>
</dbReference>
<sequence>MCSSSSRPKNVLEKTRKRSKVSKRNLSILEVSQDFNKNQVGNYMSSSQPEFSYSTTPFNLDQIRQQWIQQKVGPSGFIKLIIALIKKITRGLQDLVDYRRLHLNHDQRKVLTLNIEEFSKIKELEAIIGDTSQKKPTQDDHLLISENPEKFFSGMESQLIRINKTEPWWRTVDLNDLASFVSDKSVENFDNSDLPRPQINKPGQWFVPDKGLASLDQVSNFVDSMQRSPTSVCVSQSHSPSGAIGCSRCGLDVPLRPRKQQRKRTIKKEHLITHFLKQASQLFAYKQWFHILQLETILRNPKYPPIYTCFPYFVPWVSLKGKQQKKGRRKPTKTKPSSPRYKIGKYFGSILLGLTPAALLPLLQHSTSGARIVNVSSLRDELWRIPNEQRRKELGDVESLSKKKIDRFVEKFLEDLSNDELEANGWSKMLLAYSVSKAMLNAYTTRVLAKMCINCVHPGYVDNDLNWHTGTMTLEEGAQGSVMLALLPQGGPSGCYFDRTQVAEF</sequence>
<reference evidence="1 2" key="2">
    <citation type="journal article" date="2022" name="Mol. Ecol. Resour.">
        <title>The genomes of chicory, endive, great burdock and yacon provide insights into Asteraceae paleo-polyploidization history and plant inulin production.</title>
        <authorList>
            <person name="Fan W."/>
            <person name="Wang S."/>
            <person name="Wang H."/>
            <person name="Wang A."/>
            <person name="Jiang F."/>
            <person name="Liu H."/>
            <person name="Zhao H."/>
            <person name="Xu D."/>
            <person name="Zhang Y."/>
        </authorList>
    </citation>
    <scope>NUCLEOTIDE SEQUENCE [LARGE SCALE GENOMIC DNA]</scope>
    <source>
        <strain evidence="2">cv. Niubang</strain>
    </source>
</reference>
<evidence type="ECO:0000313" key="2">
    <source>
        <dbReference type="Proteomes" id="UP001055879"/>
    </source>
</evidence>